<evidence type="ECO:0000256" key="2">
    <source>
        <dbReference type="ARBA" id="ARBA00023125"/>
    </source>
</evidence>
<keyword evidence="1" id="KW-0805">Transcription regulation</keyword>
<dbReference type="Pfam" id="PF07729">
    <property type="entry name" value="FCD"/>
    <property type="match status" value="1"/>
</dbReference>
<reference evidence="5 6" key="1">
    <citation type="submission" date="2018-09" db="EMBL/GenBank/DDBJ databases">
        <title>Marinorhizobium profundi gen. nov., sp. nov., isolated from a deep-sea sediment sample from the New Britain Trench and proposal of Marinorhizobiaceae fam. nov. in the order Rhizobiales of the class Alphaproteobacteria.</title>
        <authorList>
            <person name="Cao J."/>
        </authorList>
    </citation>
    <scope>NUCLEOTIDE SEQUENCE [LARGE SCALE GENOMIC DNA]</scope>
    <source>
        <strain evidence="5 6">WS11</strain>
    </source>
</reference>
<dbReference type="PANTHER" id="PTHR43537">
    <property type="entry name" value="TRANSCRIPTIONAL REGULATOR, GNTR FAMILY"/>
    <property type="match status" value="1"/>
</dbReference>
<dbReference type="InterPro" id="IPR036390">
    <property type="entry name" value="WH_DNA-bd_sf"/>
</dbReference>
<dbReference type="Gene3D" id="1.20.120.530">
    <property type="entry name" value="GntR ligand-binding domain-like"/>
    <property type="match status" value="1"/>
</dbReference>
<dbReference type="PROSITE" id="PS50949">
    <property type="entry name" value="HTH_GNTR"/>
    <property type="match status" value="1"/>
</dbReference>
<evidence type="ECO:0000256" key="1">
    <source>
        <dbReference type="ARBA" id="ARBA00023015"/>
    </source>
</evidence>
<dbReference type="GO" id="GO:0003700">
    <property type="term" value="F:DNA-binding transcription factor activity"/>
    <property type="evidence" value="ECO:0007669"/>
    <property type="project" value="InterPro"/>
</dbReference>
<gene>
    <name evidence="5" type="ORF">D5400_06985</name>
</gene>
<keyword evidence="6" id="KW-1185">Reference proteome</keyword>
<dbReference type="InterPro" id="IPR011711">
    <property type="entry name" value="GntR_C"/>
</dbReference>
<dbReference type="Proteomes" id="UP000268192">
    <property type="component" value="Chromosome"/>
</dbReference>
<name>A0A3Q8XMJ1_9HYPH</name>
<proteinExistence type="predicted"/>
<protein>
    <submittedName>
        <fullName evidence="5">GntR family transcriptional regulator</fullName>
    </submittedName>
</protein>
<dbReference type="CDD" id="cd07377">
    <property type="entry name" value="WHTH_GntR"/>
    <property type="match status" value="1"/>
</dbReference>
<sequence>MHLSRLEIERGAADCKRRGFAEQKTVGRGAELMIELSQEEARLISQPMSRKDIVLGLIRSAIVDGRLPAGIKLDQNEIAATLGVSRMPVREALKQLQAEGLVVVYPYRGVEVARLDPADIREMFAIRGSLERLAVGKALENLRPKDFRGMRETLEAMDRLIDDENANDSWPELNRKFHAAINDACGWPRLLETIDQFRSNVERYVRLYISVRGREQSQREHWDLLTACERNDVAKAQEVIEAHSRNTAEYLISAIEMSEAQARRQPANRSAAEALRGKA</sequence>
<dbReference type="KEGG" id="abaw:D5400_06985"/>
<dbReference type="SMART" id="SM00345">
    <property type="entry name" value="HTH_GNTR"/>
    <property type="match status" value="1"/>
</dbReference>
<dbReference type="InterPro" id="IPR000524">
    <property type="entry name" value="Tscrpt_reg_HTH_GntR"/>
</dbReference>
<dbReference type="EMBL" id="CP032509">
    <property type="protein sequence ID" value="AZN71056.1"/>
    <property type="molecule type" value="Genomic_DNA"/>
</dbReference>
<dbReference type="SMART" id="SM00895">
    <property type="entry name" value="FCD"/>
    <property type="match status" value="1"/>
</dbReference>
<dbReference type="AlphaFoldDB" id="A0A3Q8XMJ1"/>
<dbReference type="Gene3D" id="1.10.10.10">
    <property type="entry name" value="Winged helix-like DNA-binding domain superfamily/Winged helix DNA-binding domain"/>
    <property type="match status" value="1"/>
</dbReference>
<feature type="domain" description="HTH gntR-type" evidence="4">
    <location>
        <begin position="48"/>
        <end position="115"/>
    </location>
</feature>
<dbReference type="PANTHER" id="PTHR43537:SF41">
    <property type="entry name" value="TRANSCRIPTIONAL REGULATORY PROTEIN"/>
    <property type="match status" value="1"/>
</dbReference>
<evidence type="ECO:0000259" key="4">
    <source>
        <dbReference type="PROSITE" id="PS50949"/>
    </source>
</evidence>
<dbReference type="Pfam" id="PF00392">
    <property type="entry name" value="GntR"/>
    <property type="match status" value="1"/>
</dbReference>
<dbReference type="SUPFAM" id="SSF48008">
    <property type="entry name" value="GntR ligand-binding domain-like"/>
    <property type="match status" value="1"/>
</dbReference>
<keyword evidence="3" id="KW-0804">Transcription</keyword>
<accession>A0A3Q8XMJ1</accession>
<dbReference type="InterPro" id="IPR036388">
    <property type="entry name" value="WH-like_DNA-bd_sf"/>
</dbReference>
<dbReference type="PRINTS" id="PR00035">
    <property type="entry name" value="HTHGNTR"/>
</dbReference>
<evidence type="ECO:0000256" key="3">
    <source>
        <dbReference type="ARBA" id="ARBA00023163"/>
    </source>
</evidence>
<dbReference type="InterPro" id="IPR008920">
    <property type="entry name" value="TF_FadR/GntR_C"/>
</dbReference>
<keyword evidence="2" id="KW-0238">DNA-binding</keyword>
<dbReference type="GO" id="GO:0003677">
    <property type="term" value="F:DNA binding"/>
    <property type="evidence" value="ECO:0007669"/>
    <property type="project" value="UniProtKB-KW"/>
</dbReference>
<dbReference type="OrthoDB" id="9810548at2"/>
<organism evidence="5 6">
    <name type="scientific">Georhizobium profundi</name>
    <dbReference type="NCBI Taxonomy" id="2341112"/>
    <lineage>
        <taxon>Bacteria</taxon>
        <taxon>Pseudomonadati</taxon>
        <taxon>Pseudomonadota</taxon>
        <taxon>Alphaproteobacteria</taxon>
        <taxon>Hyphomicrobiales</taxon>
        <taxon>Rhizobiaceae</taxon>
        <taxon>Georhizobium</taxon>
    </lineage>
</organism>
<evidence type="ECO:0000313" key="6">
    <source>
        <dbReference type="Proteomes" id="UP000268192"/>
    </source>
</evidence>
<evidence type="ECO:0000313" key="5">
    <source>
        <dbReference type="EMBL" id="AZN71056.1"/>
    </source>
</evidence>
<dbReference type="SUPFAM" id="SSF46785">
    <property type="entry name" value="Winged helix' DNA-binding domain"/>
    <property type="match status" value="1"/>
</dbReference>